<keyword evidence="1" id="KW-0645">Protease</keyword>
<evidence type="ECO:0000256" key="6">
    <source>
        <dbReference type="RuleBase" id="RU003797"/>
    </source>
</evidence>
<evidence type="ECO:0000256" key="1">
    <source>
        <dbReference type="ARBA" id="ARBA00022670"/>
    </source>
</evidence>
<evidence type="ECO:0000313" key="8">
    <source>
        <dbReference type="EMBL" id="PMP63192.1"/>
    </source>
</evidence>
<feature type="domain" description="MPN" evidence="7">
    <location>
        <begin position="81"/>
        <end position="203"/>
    </location>
</feature>
<dbReference type="PANTHER" id="PTHR30471:SF3">
    <property type="entry name" value="UPF0758 PROTEIN YEES-RELATED"/>
    <property type="match status" value="1"/>
</dbReference>
<dbReference type="PROSITE" id="PS01302">
    <property type="entry name" value="UPF0758"/>
    <property type="match status" value="1"/>
</dbReference>
<evidence type="ECO:0000256" key="5">
    <source>
        <dbReference type="ARBA" id="ARBA00023049"/>
    </source>
</evidence>
<evidence type="ECO:0000313" key="9">
    <source>
        <dbReference type="Proteomes" id="UP000235731"/>
    </source>
</evidence>
<dbReference type="Proteomes" id="UP000235731">
    <property type="component" value="Unassembled WGS sequence"/>
</dbReference>
<dbReference type="Pfam" id="PF04002">
    <property type="entry name" value="RadC"/>
    <property type="match status" value="1"/>
</dbReference>
<dbReference type="NCBIfam" id="TIGR00608">
    <property type="entry name" value="radc"/>
    <property type="match status" value="1"/>
</dbReference>
<evidence type="ECO:0000256" key="2">
    <source>
        <dbReference type="ARBA" id="ARBA00022723"/>
    </source>
</evidence>
<dbReference type="PROSITE" id="PS50249">
    <property type="entry name" value="MPN"/>
    <property type="match status" value="1"/>
</dbReference>
<dbReference type="InterPro" id="IPR001405">
    <property type="entry name" value="UPF0758"/>
</dbReference>
<comment type="similarity">
    <text evidence="6">Belongs to the UPF0758 family.</text>
</comment>
<dbReference type="EMBL" id="PNIE01000043">
    <property type="protein sequence ID" value="PMP63192.1"/>
    <property type="molecule type" value="Genomic_DNA"/>
</dbReference>
<dbReference type="GO" id="GO:0006508">
    <property type="term" value="P:proteolysis"/>
    <property type="evidence" value="ECO:0007669"/>
    <property type="project" value="UniProtKB-KW"/>
</dbReference>
<keyword evidence="3" id="KW-0378">Hydrolase</keyword>
<sequence length="214" mass="24272">SFTDEDLLELLLFFGIPRKDTRGLARTLLKEFGGRLDAILDADEKRLLELPGLGKKALLPLKVVHEVARRYLKARISEGKYLKSPKEAYEYLLYELKGEKREIFMIIYLASDNMVLSLERLFEGTISESLVYPREIFGRAYNLGASKIILAHNHPSGNLSPSSADKKLTKLIILSGKLLHIQVLDHLIIGQDAYFSFAESGLLDELEREVQKLL</sequence>
<dbReference type="Gene3D" id="3.40.140.10">
    <property type="entry name" value="Cytidine Deaminase, domain 2"/>
    <property type="match status" value="1"/>
</dbReference>
<dbReference type="Gene3D" id="1.10.150.20">
    <property type="entry name" value="5' to 3' exonuclease, C-terminal subdomain"/>
    <property type="match status" value="1"/>
</dbReference>
<dbReference type="CDD" id="cd08071">
    <property type="entry name" value="MPN_DUF2466"/>
    <property type="match status" value="1"/>
</dbReference>
<dbReference type="GO" id="GO:0008237">
    <property type="term" value="F:metallopeptidase activity"/>
    <property type="evidence" value="ECO:0007669"/>
    <property type="project" value="UniProtKB-KW"/>
</dbReference>
<keyword evidence="5" id="KW-0482">Metalloprotease</keyword>
<proteinExistence type="inferred from homology"/>
<protein>
    <recommendedName>
        <fullName evidence="7">MPN domain-containing protein</fullName>
    </recommendedName>
</protein>
<dbReference type="InterPro" id="IPR025657">
    <property type="entry name" value="RadC_JAB"/>
</dbReference>
<dbReference type="AlphaFoldDB" id="A0A2N7PJV7"/>
<evidence type="ECO:0000259" key="7">
    <source>
        <dbReference type="PROSITE" id="PS50249"/>
    </source>
</evidence>
<reference evidence="8 9" key="1">
    <citation type="submission" date="2018-01" db="EMBL/GenBank/DDBJ databases">
        <title>Metagenomic assembled genomes from two thermal pools in the Uzon Caldera, Kamchatka, Russia.</title>
        <authorList>
            <person name="Wilkins L."/>
            <person name="Ettinger C."/>
        </authorList>
    </citation>
    <scope>NUCLEOTIDE SEQUENCE [LARGE SCALE GENOMIC DNA]</scope>
    <source>
        <strain evidence="8">ZAV-15</strain>
    </source>
</reference>
<keyword evidence="2" id="KW-0479">Metal-binding</keyword>
<dbReference type="InterPro" id="IPR037518">
    <property type="entry name" value="MPN"/>
</dbReference>
<dbReference type="GO" id="GO:0046872">
    <property type="term" value="F:metal ion binding"/>
    <property type="evidence" value="ECO:0007669"/>
    <property type="project" value="UniProtKB-KW"/>
</dbReference>
<dbReference type="InterPro" id="IPR020891">
    <property type="entry name" value="UPF0758_CS"/>
</dbReference>
<comment type="caution">
    <text evidence="8">The sequence shown here is derived from an EMBL/GenBank/DDBJ whole genome shotgun (WGS) entry which is preliminary data.</text>
</comment>
<name>A0A2N7PJV7_9BACT</name>
<accession>A0A2N7PJV7</accession>
<dbReference type="NCBIfam" id="NF000642">
    <property type="entry name" value="PRK00024.1"/>
    <property type="match status" value="1"/>
</dbReference>
<keyword evidence="4" id="KW-0862">Zinc</keyword>
<feature type="non-terminal residue" evidence="8">
    <location>
        <position position="1"/>
    </location>
</feature>
<evidence type="ECO:0000256" key="4">
    <source>
        <dbReference type="ARBA" id="ARBA00022833"/>
    </source>
</evidence>
<evidence type="ECO:0000256" key="3">
    <source>
        <dbReference type="ARBA" id="ARBA00022801"/>
    </source>
</evidence>
<dbReference type="PANTHER" id="PTHR30471">
    <property type="entry name" value="DNA REPAIR PROTEIN RADC"/>
    <property type="match status" value="1"/>
</dbReference>
<gene>
    <name evidence="8" type="ORF">C0197_03150</name>
</gene>
<organism evidence="8 9">
    <name type="scientific">Caldimicrobium thiodismutans</name>
    <dbReference type="NCBI Taxonomy" id="1653476"/>
    <lineage>
        <taxon>Bacteria</taxon>
        <taxon>Pseudomonadati</taxon>
        <taxon>Thermodesulfobacteriota</taxon>
        <taxon>Thermodesulfobacteria</taxon>
        <taxon>Thermodesulfobacteriales</taxon>
        <taxon>Thermodesulfobacteriaceae</taxon>
        <taxon>Caldimicrobium</taxon>
    </lineage>
</organism>